<reference evidence="1 2" key="1">
    <citation type="submission" date="2024-04" db="EMBL/GenBank/DDBJ databases">
        <title>genome sequences of Mucor flavus KT1a and Helicostylum pulchrum KT1b strains isolated from the surface of a dry-aged beef.</title>
        <authorList>
            <person name="Toyotome T."/>
            <person name="Hosono M."/>
            <person name="Torimaru M."/>
            <person name="Fukuda K."/>
            <person name="Mikami N."/>
        </authorList>
    </citation>
    <scope>NUCLEOTIDE SEQUENCE [LARGE SCALE GENOMIC DNA]</scope>
    <source>
        <strain evidence="1 2">KT1a</strain>
    </source>
</reference>
<name>A0ABP9Z8H8_9FUNG</name>
<comment type="caution">
    <text evidence="1">The sequence shown here is derived from an EMBL/GenBank/DDBJ whole genome shotgun (WGS) entry which is preliminary data.</text>
</comment>
<dbReference type="Proteomes" id="UP001473302">
    <property type="component" value="Unassembled WGS sequence"/>
</dbReference>
<protein>
    <submittedName>
        <fullName evidence="1">Uncharacterized protein</fullName>
    </submittedName>
</protein>
<gene>
    <name evidence="1" type="ORF">MFLAVUS_008938</name>
</gene>
<sequence>MQGYLEIENSLYDLLASSGILFLQKDTEHLSVIKNHFSSADLKSMYVEIKSAITNGKVNFDQDLYFSVKDAIDNFDEDEDDVRFGEGTAEEYEARAITAIVYLWPELVSVQNRKFSEPQPRTPMFSGGNDISHCSNVHQTDSSRPDYKVDKNIHYQYYATPVFGEIKIAQYSNTKSL</sequence>
<evidence type="ECO:0000313" key="2">
    <source>
        <dbReference type="Proteomes" id="UP001473302"/>
    </source>
</evidence>
<organism evidence="1 2">
    <name type="scientific">Mucor flavus</name>
    <dbReference type="NCBI Taxonomy" id="439312"/>
    <lineage>
        <taxon>Eukaryota</taxon>
        <taxon>Fungi</taxon>
        <taxon>Fungi incertae sedis</taxon>
        <taxon>Mucoromycota</taxon>
        <taxon>Mucoromycotina</taxon>
        <taxon>Mucoromycetes</taxon>
        <taxon>Mucorales</taxon>
        <taxon>Mucorineae</taxon>
        <taxon>Mucoraceae</taxon>
        <taxon>Mucor</taxon>
    </lineage>
</organism>
<evidence type="ECO:0000313" key="1">
    <source>
        <dbReference type="EMBL" id="GAA5815430.1"/>
    </source>
</evidence>
<proteinExistence type="predicted"/>
<dbReference type="EMBL" id="BAABUK010000026">
    <property type="protein sequence ID" value="GAA5815430.1"/>
    <property type="molecule type" value="Genomic_DNA"/>
</dbReference>
<keyword evidence="2" id="KW-1185">Reference proteome</keyword>
<accession>A0ABP9Z8H8</accession>